<dbReference type="GO" id="GO:0140662">
    <property type="term" value="F:ATP-dependent protein folding chaperone"/>
    <property type="evidence" value="ECO:0007669"/>
    <property type="project" value="InterPro"/>
</dbReference>
<name>A0A6J8BD35_MYTCO</name>
<keyword evidence="5" id="KW-1185">Reference proteome</keyword>
<keyword evidence="3" id="KW-0067">ATP-binding</keyword>
<proteinExistence type="inferred from homology"/>
<dbReference type="InterPro" id="IPR013126">
    <property type="entry name" value="Hsp_70_fam"/>
</dbReference>
<dbReference type="EMBL" id="CACVKT020003131">
    <property type="protein sequence ID" value="CAC5381838.1"/>
    <property type="molecule type" value="Genomic_DNA"/>
</dbReference>
<dbReference type="AlphaFoldDB" id="A0A6J8BD35"/>
<dbReference type="SUPFAM" id="SSF53067">
    <property type="entry name" value="Actin-like ATPase domain"/>
    <property type="match status" value="2"/>
</dbReference>
<evidence type="ECO:0000313" key="4">
    <source>
        <dbReference type="EMBL" id="CAC5381838.1"/>
    </source>
</evidence>
<dbReference type="GO" id="GO:0005524">
    <property type="term" value="F:ATP binding"/>
    <property type="evidence" value="ECO:0007669"/>
    <property type="project" value="UniProtKB-KW"/>
</dbReference>
<evidence type="ECO:0008006" key="6">
    <source>
        <dbReference type="Google" id="ProtNLM"/>
    </source>
</evidence>
<dbReference type="InterPro" id="IPR043129">
    <property type="entry name" value="ATPase_NBD"/>
</dbReference>
<dbReference type="Pfam" id="PF00012">
    <property type="entry name" value="HSP70"/>
    <property type="match status" value="1"/>
</dbReference>
<dbReference type="OrthoDB" id="6135436at2759"/>
<gene>
    <name evidence="4" type="ORF">MCOR_17702</name>
</gene>
<sequence length="607" mass="68698">MARRICAIVSDNNIRDVRLNELKGYLTHQLYPEGLTESGIRKAKQLTLQELRTPKVKDTDENLKKIPFEFYDTPESLQTNEDQENDDSGSKYFCKPEIEAEDAAIAASQRDNGPLFETPKKEGPLIEALIKLSSNRPTLKQFEAPNIMFVHFDLELKRNMVITEMGGKKMKAMLVFAFCIEYIKDKVLDRLRQAIPGLDDDDVHWVLTVPAIWNDQARQFMIEASLKAGIGKDKLTLALEPEGAAMYCQYLEMNKTKRGEATELKAFEENARFMVVDLGGGTIDITVSEVLSTGQLREIYNATGGAWGGNYINDQIIKTLKEVIGWNVMGRLRSENFDQYLELLRDVENRKRSVKHNSEILLKINGDLHQKIEIPDSFKKDVQKGKKGIKLSASLMKKIFSSSVDSTMKHVEDLLRKEETRGVSTILLVGGYAASDFVQLAFREKLGKKYRIIFPLGSDMTVLKGAVITGHRVESIVGRMAKCHYGLAIGEGEEKTFFSLIKKGQKIKVGDAVTKYDIVLKAKTRWTNLEIYTSDEDEPHTVIDEDHFTKVGSIHVKLPLFKKESLLSLTISYDETEFKVITTDKKTGRCFVGNCRFLAKDIMPKPE</sequence>
<dbReference type="Proteomes" id="UP000507470">
    <property type="component" value="Unassembled WGS sequence"/>
</dbReference>
<reference evidence="4 5" key="1">
    <citation type="submission" date="2020-06" db="EMBL/GenBank/DDBJ databases">
        <authorList>
            <person name="Li R."/>
            <person name="Bekaert M."/>
        </authorList>
    </citation>
    <scope>NUCLEOTIDE SEQUENCE [LARGE SCALE GENOMIC DNA]</scope>
    <source>
        <strain evidence="5">wild</strain>
    </source>
</reference>
<evidence type="ECO:0000256" key="1">
    <source>
        <dbReference type="ARBA" id="ARBA00007381"/>
    </source>
</evidence>
<protein>
    <recommendedName>
        <fullName evidence="6">HSPA12A</fullName>
    </recommendedName>
</protein>
<dbReference type="Gene3D" id="3.30.420.40">
    <property type="match status" value="2"/>
</dbReference>
<dbReference type="PANTHER" id="PTHR14187:SF5">
    <property type="entry name" value="HEAT SHOCK 70 KDA PROTEIN 12A"/>
    <property type="match status" value="1"/>
</dbReference>
<accession>A0A6J8BD35</accession>
<keyword evidence="2" id="KW-0547">Nucleotide-binding</keyword>
<dbReference type="Gene3D" id="3.90.640.10">
    <property type="entry name" value="Actin, Chain A, domain 4"/>
    <property type="match status" value="1"/>
</dbReference>
<evidence type="ECO:0000256" key="3">
    <source>
        <dbReference type="ARBA" id="ARBA00022840"/>
    </source>
</evidence>
<dbReference type="CDD" id="cd10229">
    <property type="entry name" value="ASKHA_NBD_HSP70_HSPA12"/>
    <property type="match status" value="1"/>
</dbReference>
<evidence type="ECO:0000256" key="2">
    <source>
        <dbReference type="ARBA" id="ARBA00022741"/>
    </source>
</evidence>
<evidence type="ECO:0000313" key="5">
    <source>
        <dbReference type="Proteomes" id="UP000507470"/>
    </source>
</evidence>
<dbReference type="PANTHER" id="PTHR14187">
    <property type="entry name" value="ALPHA KINASE/ELONGATION FACTOR 2 KINASE"/>
    <property type="match status" value="1"/>
</dbReference>
<organism evidence="4 5">
    <name type="scientific">Mytilus coruscus</name>
    <name type="common">Sea mussel</name>
    <dbReference type="NCBI Taxonomy" id="42192"/>
    <lineage>
        <taxon>Eukaryota</taxon>
        <taxon>Metazoa</taxon>
        <taxon>Spiralia</taxon>
        <taxon>Lophotrochozoa</taxon>
        <taxon>Mollusca</taxon>
        <taxon>Bivalvia</taxon>
        <taxon>Autobranchia</taxon>
        <taxon>Pteriomorphia</taxon>
        <taxon>Mytilida</taxon>
        <taxon>Mytiloidea</taxon>
        <taxon>Mytilidae</taxon>
        <taxon>Mytilinae</taxon>
        <taxon>Mytilus</taxon>
    </lineage>
</organism>
<comment type="similarity">
    <text evidence="1">Belongs to the heat shock protein 70 family.</text>
</comment>